<dbReference type="AlphaFoldDB" id="A0A8S3G0Q2"/>
<evidence type="ECO:0000313" key="3">
    <source>
        <dbReference type="Proteomes" id="UP000681967"/>
    </source>
</evidence>
<dbReference type="EMBL" id="CAJOBJ010359968">
    <property type="protein sequence ID" value="CAF5217330.1"/>
    <property type="molecule type" value="Genomic_DNA"/>
</dbReference>
<evidence type="ECO:0000313" key="1">
    <source>
        <dbReference type="EMBL" id="CAF5148008.1"/>
    </source>
</evidence>
<accession>A0A8S3G0Q2</accession>
<protein>
    <submittedName>
        <fullName evidence="1">Uncharacterized protein</fullName>
    </submittedName>
</protein>
<feature type="non-terminal residue" evidence="1">
    <location>
        <position position="1"/>
    </location>
</feature>
<gene>
    <name evidence="1" type="ORF">BYL167_LOCUS71646</name>
    <name evidence="2" type="ORF">GIL414_LOCUS82372</name>
</gene>
<sequence length="136" mass="15059">LPCSTSTIQRVFYRFNYSSVDNTISSVEIFVLFAAATTTVSNFRITIQWNDQAVNSASAATALRGYLDGEALQFRRNSVSSDVSTLVSSNEGLCVNAQRKILHYKRSTSSSCFVQLKQATVQQCHNLKLVSSLCFK</sequence>
<organism evidence="1 3">
    <name type="scientific">Rotaria magnacalcarata</name>
    <dbReference type="NCBI Taxonomy" id="392030"/>
    <lineage>
        <taxon>Eukaryota</taxon>
        <taxon>Metazoa</taxon>
        <taxon>Spiralia</taxon>
        <taxon>Gnathifera</taxon>
        <taxon>Rotifera</taxon>
        <taxon>Eurotatoria</taxon>
        <taxon>Bdelloidea</taxon>
        <taxon>Philodinida</taxon>
        <taxon>Philodinidae</taxon>
        <taxon>Rotaria</taxon>
    </lineage>
</organism>
<dbReference type="Proteomes" id="UP000681967">
    <property type="component" value="Unassembled WGS sequence"/>
</dbReference>
<proteinExistence type="predicted"/>
<reference evidence="1" key="1">
    <citation type="submission" date="2021-02" db="EMBL/GenBank/DDBJ databases">
        <authorList>
            <person name="Nowell W R."/>
        </authorList>
    </citation>
    <scope>NUCLEOTIDE SEQUENCE</scope>
</reference>
<evidence type="ECO:0000313" key="2">
    <source>
        <dbReference type="EMBL" id="CAF5217330.1"/>
    </source>
</evidence>
<name>A0A8S3G0Q2_9BILA</name>
<dbReference type="Proteomes" id="UP000681720">
    <property type="component" value="Unassembled WGS sequence"/>
</dbReference>
<dbReference type="EMBL" id="CAJOBH010255984">
    <property type="protein sequence ID" value="CAF5148008.1"/>
    <property type="molecule type" value="Genomic_DNA"/>
</dbReference>
<comment type="caution">
    <text evidence="1">The sequence shown here is derived from an EMBL/GenBank/DDBJ whole genome shotgun (WGS) entry which is preliminary data.</text>
</comment>